<keyword evidence="5" id="KW-1185">Reference proteome</keyword>
<reference evidence="4 5" key="1">
    <citation type="submission" date="2019-09" db="EMBL/GenBank/DDBJ databases">
        <title>Bird 10,000 Genomes (B10K) Project - Family phase.</title>
        <authorList>
            <person name="Zhang G."/>
        </authorList>
    </citation>
    <scope>NUCLEOTIDE SEQUENCE [LARGE SCALE GENOMIC DNA]</scope>
    <source>
        <strain evidence="4">B10K-DU-002-35</strain>
        <tissue evidence="4">Muscle</tissue>
    </source>
</reference>
<organism evidence="4 5">
    <name type="scientific">Rhinopomastus cyanomelas</name>
    <name type="common">Common scimitarbill</name>
    <dbReference type="NCBI Taxonomy" id="113115"/>
    <lineage>
        <taxon>Eukaryota</taxon>
        <taxon>Metazoa</taxon>
        <taxon>Chordata</taxon>
        <taxon>Craniata</taxon>
        <taxon>Vertebrata</taxon>
        <taxon>Euteleostomi</taxon>
        <taxon>Archelosauria</taxon>
        <taxon>Archosauria</taxon>
        <taxon>Dinosauria</taxon>
        <taxon>Saurischia</taxon>
        <taxon>Theropoda</taxon>
        <taxon>Coelurosauria</taxon>
        <taxon>Aves</taxon>
        <taxon>Neognathae</taxon>
        <taxon>Neoaves</taxon>
        <taxon>Telluraves</taxon>
        <taxon>Coraciimorphae</taxon>
        <taxon>Bucerotiformes</taxon>
        <taxon>Rhinopomastidae</taxon>
        <taxon>Rhinopomastus</taxon>
    </lineage>
</organism>
<dbReference type="InterPro" id="IPR036291">
    <property type="entry name" value="NAD(P)-bd_dom_sf"/>
</dbReference>
<proteinExistence type="inferred from homology"/>
<sequence>QGLVFVVTGGCGFLGSHLVRLLLQEEPELRELRVFDLHPDPSVIPPGQGRARPTLGGQLWGWDPQMWGTGGHGGYMGLGRVDVWGRSSPQAMARVNVQGTKNVIRGCVAGGVSCLIFTSSMEVLGPNSRQDPFFRGDEDTPYPVRHCEPYPLGKAQAERLVLEANGSPVAGGGRLLTLSLRPTGIYGEGHPLLPLFYQQGRAAGGWLPRTLPPHAEHGRVYVGNVAWMHVVASRRARLAPSSVAGDYFFCYDGSPRAPYDQFTALLLGLRFGGPLRPPRPLLALLAWLNQLLGPLYRALGVAAPLLNPYTLAVASTPFSLQTSKAQRCFGYQPQFDWDEARDRTQRWLRGVFG</sequence>
<dbReference type="PANTHER" id="PTHR10366">
    <property type="entry name" value="NAD DEPENDENT EPIMERASE/DEHYDRATASE"/>
    <property type="match status" value="1"/>
</dbReference>
<feature type="non-terminal residue" evidence="4">
    <location>
        <position position="353"/>
    </location>
</feature>
<evidence type="ECO:0000259" key="3">
    <source>
        <dbReference type="Pfam" id="PF01073"/>
    </source>
</evidence>
<protein>
    <submittedName>
        <fullName evidence="4">3BHS7 dehydrogenase</fullName>
    </submittedName>
</protein>
<dbReference type="OrthoDB" id="10262413at2759"/>
<feature type="non-terminal residue" evidence="4">
    <location>
        <position position="1"/>
    </location>
</feature>
<feature type="domain" description="3-beta hydroxysteroid dehydrogenase/isomerase" evidence="3">
    <location>
        <begin position="80"/>
        <end position="267"/>
    </location>
</feature>
<dbReference type="PANTHER" id="PTHR10366:SF847">
    <property type="entry name" value="3 BETA-HYDROXYSTEROID DEHYDROGENASE TYPE 7"/>
    <property type="match status" value="1"/>
</dbReference>
<dbReference type="EMBL" id="VXBP01007300">
    <property type="protein sequence ID" value="NXO00506.1"/>
    <property type="molecule type" value="Genomic_DNA"/>
</dbReference>
<dbReference type="InterPro" id="IPR002225">
    <property type="entry name" value="3Beta_OHSteriod_DH/Estase"/>
</dbReference>
<evidence type="ECO:0000256" key="1">
    <source>
        <dbReference type="ARBA" id="ARBA00023002"/>
    </source>
</evidence>
<name>A0A7L1NMD9_RHICY</name>
<dbReference type="Proteomes" id="UP000565785">
    <property type="component" value="Unassembled WGS sequence"/>
</dbReference>
<evidence type="ECO:0000313" key="5">
    <source>
        <dbReference type="Proteomes" id="UP000565785"/>
    </source>
</evidence>
<accession>A0A7L1NMD9</accession>
<dbReference type="AlphaFoldDB" id="A0A7L1NMD9"/>
<dbReference type="Gene3D" id="3.40.50.720">
    <property type="entry name" value="NAD(P)-binding Rossmann-like Domain"/>
    <property type="match status" value="2"/>
</dbReference>
<dbReference type="InterPro" id="IPR050425">
    <property type="entry name" value="NAD(P)_dehydrat-like"/>
</dbReference>
<dbReference type="SUPFAM" id="SSF51735">
    <property type="entry name" value="NAD(P)-binding Rossmann-fold domains"/>
    <property type="match status" value="1"/>
</dbReference>
<gene>
    <name evidence="4" type="primary">Hsd3b7</name>
    <name evidence="4" type="ORF">RHICYA_R15462</name>
</gene>
<feature type="domain" description="3-beta hydroxysteroid dehydrogenase/isomerase" evidence="3">
    <location>
        <begin position="6"/>
        <end position="43"/>
    </location>
</feature>
<dbReference type="GO" id="GO:0006694">
    <property type="term" value="P:steroid biosynthetic process"/>
    <property type="evidence" value="ECO:0007669"/>
    <property type="project" value="InterPro"/>
</dbReference>
<dbReference type="Pfam" id="PF01073">
    <property type="entry name" value="3Beta_HSD"/>
    <property type="match status" value="2"/>
</dbReference>
<keyword evidence="1 2" id="KW-0560">Oxidoreductase</keyword>
<dbReference type="GO" id="GO:0016616">
    <property type="term" value="F:oxidoreductase activity, acting on the CH-OH group of donors, NAD or NADP as acceptor"/>
    <property type="evidence" value="ECO:0007669"/>
    <property type="project" value="InterPro"/>
</dbReference>
<comment type="similarity">
    <text evidence="2">Belongs to the 3-beta-HSD family.</text>
</comment>
<evidence type="ECO:0000313" key="4">
    <source>
        <dbReference type="EMBL" id="NXO00506.1"/>
    </source>
</evidence>
<comment type="caution">
    <text evidence="4">The sequence shown here is derived from an EMBL/GenBank/DDBJ whole genome shotgun (WGS) entry which is preliminary data.</text>
</comment>
<evidence type="ECO:0000256" key="2">
    <source>
        <dbReference type="RuleBase" id="RU004475"/>
    </source>
</evidence>